<feature type="domain" description="Pseudouridine synthase I TruA alpha/beta" evidence="1">
    <location>
        <begin position="1"/>
        <end position="51"/>
    </location>
</feature>
<dbReference type="GO" id="GO:0001522">
    <property type="term" value="P:pseudouridine synthesis"/>
    <property type="evidence" value="ECO:0007669"/>
    <property type="project" value="InterPro"/>
</dbReference>
<evidence type="ECO:0000313" key="2">
    <source>
        <dbReference type="EMBL" id="CAB4601026.1"/>
    </source>
</evidence>
<gene>
    <name evidence="2" type="ORF">UFOPK1843_00139</name>
</gene>
<accession>A0A6J6GID4</accession>
<name>A0A6J6GID4_9ZZZZ</name>
<proteinExistence type="predicted"/>
<organism evidence="2">
    <name type="scientific">freshwater metagenome</name>
    <dbReference type="NCBI Taxonomy" id="449393"/>
    <lineage>
        <taxon>unclassified sequences</taxon>
        <taxon>metagenomes</taxon>
        <taxon>ecological metagenomes</taxon>
    </lineage>
</organism>
<dbReference type="AlphaFoldDB" id="A0A6J6GID4"/>
<dbReference type="Gene3D" id="3.30.70.660">
    <property type="entry name" value="Pseudouridine synthase I, catalytic domain, C-terminal subdomain"/>
    <property type="match status" value="1"/>
</dbReference>
<reference evidence="2" key="1">
    <citation type="submission" date="2020-05" db="EMBL/GenBank/DDBJ databases">
        <authorList>
            <person name="Chiriac C."/>
            <person name="Salcher M."/>
            <person name="Ghai R."/>
            <person name="Kavagutti S V."/>
        </authorList>
    </citation>
    <scope>NUCLEOTIDE SEQUENCE</scope>
</reference>
<sequence length="72" mass="7730">MVRSVVGALMSAGSGRTSVLEVRKALSGQRNENAYKVQAPQGLTLIKIAYPAKSKLAAQAELTQRTRTLDDN</sequence>
<dbReference type="GO" id="GO:0009982">
    <property type="term" value="F:pseudouridine synthase activity"/>
    <property type="evidence" value="ECO:0007669"/>
    <property type="project" value="InterPro"/>
</dbReference>
<dbReference type="Pfam" id="PF01416">
    <property type="entry name" value="PseudoU_synth_1"/>
    <property type="match status" value="1"/>
</dbReference>
<dbReference type="GO" id="GO:0003723">
    <property type="term" value="F:RNA binding"/>
    <property type="evidence" value="ECO:0007669"/>
    <property type="project" value="InterPro"/>
</dbReference>
<dbReference type="InterPro" id="IPR020095">
    <property type="entry name" value="PsdUridine_synth_TruA_C"/>
</dbReference>
<evidence type="ECO:0000259" key="1">
    <source>
        <dbReference type="Pfam" id="PF01416"/>
    </source>
</evidence>
<dbReference type="SUPFAM" id="SSF55120">
    <property type="entry name" value="Pseudouridine synthase"/>
    <property type="match status" value="1"/>
</dbReference>
<dbReference type="EMBL" id="CAEZUR010000007">
    <property type="protein sequence ID" value="CAB4601026.1"/>
    <property type="molecule type" value="Genomic_DNA"/>
</dbReference>
<dbReference type="InterPro" id="IPR020097">
    <property type="entry name" value="PsdUridine_synth_TruA_a/b_dom"/>
</dbReference>
<protein>
    <submittedName>
        <fullName evidence="2">Unannotated protein</fullName>
    </submittedName>
</protein>
<dbReference type="InterPro" id="IPR020103">
    <property type="entry name" value="PsdUridine_synth_cat_dom_sf"/>
</dbReference>